<dbReference type="PANTHER" id="PTHR37048">
    <property type="entry name" value="QUESTIONABLE PROTEIN"/>
    <property type="match status" value="1"/>
</dbReference>
<evidence type="ECO:0000313" key="2">
    <source>
        <dbReference type="Proteomes" id="UP000799772"/>
    </source>
</evidence>
<protein>
    <submittedName>
        <fullName evidence="1">Uncharacterized protein</fullName>
    </submittedName>
</protein>
<accession>A0A9P4M753</accession>
<reference evidence="1" key="1">
    <citation type="journal article" date="2020" name="Stud. Mycol.">
        <title>101 Dothideomycetes genomes: a test case for predicting lifestyles and emergence of pathogens.</title>
        <authorList>
            <person name="Haridas S."/>
            <person name="Albert R."/>
            <person name="Binder M."/>
            <person name="Bloem J."/>
            <person name="Labutti K."/>
            <person name="Salamov A."/>
            <person name="Andreopoulos B."/>
            <person name="Baker S."/>
            <person name="Barry K."/>
            <person name="Bills G."/>
            <person name="Bluhm B."/>
            <person name="Cannon C."/>
            <person name="Castanera R."/>
            <person name="Culley D."/>
            <person name="Daum C."/>
            <person name="Ezra D."/>
            <person name="Gonzalez J."/>
            <person name="Henrissat B."/>
            <person name="Kuo A."/>
            <person name="Liang C."/>
            <person name="Lipzen A."/>
            <person name="Lutzoni F."/>
            <person name="Magnuson J."/>
            <person name="Mondo S."/>
            <person name="Nolan M."/>
            <person name="Ohm R."/>
            <person name="Pangilinan J."/>
            <person name="Park H.-J."/>
            <person name="Ramirez L."/>
            <person name="Alfaro M."/>
            <person name="Sun H."/>
            <person name="Tritt A."/>
            <person name="Yoshinaga Y."/>
            <person name="Zwiers L.-H."/>
            <person name="Turgeon B."/>
            <person name="Goodwin S."/>
            <person name="Spatafora J."/>
            <person name="Crous P."/>
            <person name="Grigoriev I."/>
        </authorList>
    </citation>
    <scope>NUCLEOTIDE SEQUENCE</scope>
    <source>
        <strain evidence="1">CBS 133067</strain>
    </source>
</reference>
<dbReference type="Proteomes" id="UP000799772">
    <property type="component" value="Unassembled WGS sequence"/>
</dbReference>
<keyword evidence="2" id="KW-1185">Reference proteome</keyword>
<dbReference type="PANTHER" id="PTHR37048:SF2">
    <property type="entry name" value="QUESTIONABLE PROTEIN"/>
    <property type="match status" value="1"/>
</dbReference>
<comment type="caution">
    <text evidence="1">The sequence shown here is derived from an EMBL/GenBank/DDBJ whole genome shotgun (WGS) entry which is preliminary data.</text>
</comment>
<name>A0A9P4M753_9PEZI</name>
<dbReference type="AlphaFoldDB" id="A0A9P4M753"/>
<gene>
    <name evidence="1" type="ORF">NA57DRAFT_54437</name>
</gene>
<organism evidence="1 2">
    <name type="scientific">Rhizodiscina lignyota</name>
    <dbReference type="NCBI Taxonomy" id="1504668"/>
    <lineage>
        <taxon>Eukaryota</taxon>
        <taxon>Fungi</taxon>
        <taxon>Dikarya</taxon>
        <taxon>Ascomycota</taxon>
        <taxon>Pezizomycotina</taxon>
        <taxon>Dothideomycetes</taxon>
        <taxon>Pleosporomycetidae</taxon>
        <taxon>Aulographales</taxon>
        <taxon>Rhizodiscinaceae</taxon>
        <taxon>Rhizodiscina</taxon>
    </lineage>
</organism>
<dbReference type="EMBL" id="ML978124">
    <property type="protein sequence ID" value="KAF2100346.1"/>
    <property type="molecule type" value="Genomic_DNA"/>
</dbReference>
<proteinExistence type="predicted"/>
<sequence>MAQFKGNLQKHPAVKPGLCRRGEILWLPKLKHLAPTPYPVYVPDGCFSHPVIVLDYFPEIDQVDIFTVTSFHNTDFQLPQFGSQTHYGSSRTHFLPLPPALPHPDTGLMLEMEDISELWCASWVNTKHVYRVPRTWLGNLWRGRGRLCEESMKAVEVWHLTFGIQVPSLVSWGLQAQCTQADYVLPHTREAVEEGFVAVKA</sequence>
<evidence type="ECO:0000313" key="1">
    <source>
        <dbReference type="EMBL" id="KAF2100346.1"/>
    </source>
</evidence>